<reference evidence="9" key="1">
    <citation type="submission" date="2020-06" db="EMBL/GenBank/DDBJ databases">
        <authorList>
            <person name="Li T."/>
            <person name="Hu X."/>
            <person name="Zhang T."/>
            <person name="Song X."/>
            <person name="Zhang H."/>
            <person name="Dai N."/>
            <person name="Sheng W."/>
            <person name="Hou X."/>
            <person name="Wei L."/>
        </authorList>
    </citation>
    <scope>NUCLEOTIDE SEQUENCE</scope>
    <source>
        <strain evidence="9">K16</strain>
        <tissue evidence="9">Leaf</tissue>
    </source>
</reference>
<evidence type="ECO:0000313" key="10">
    <source>
        <dbReference type="Proteomes" id="UP001289374"/>
    </source>
</evidence>
<evidence type="ECO:0000256" key="3">
    <source>
        <dbReference type="ARBA" id="ARBA00022473"/>
    </source>
</evidence>
<dbReference type="GO" id="GO:0010052">
    <property type="term" value="P:guard cell differentiation"/>
    <property type="evidence" value="ECO:0007669"/>
    <property type="project" value="UniProtKB-UniRule"/>
</dbReference>
<evidence type="ECO:0000256" key="5">
    <source>
        <dbReference type="ARBA" id="ARBA00022729"/>
    </source>
</evidence>
<accession>A0AAE2BPZ0</accession>
<keyword evidence="4 7" id="KW-0964">Secreted</keyword>
<feature type="chain" id="PRO_5041783689" description="Epidermal patterning factor-like protein" evidence="7">
    <location>
        <begin position="21"/>
        <end position="152"/>
    </location>
</feature>
<reference evidence="9" key="2">
    <citation type="journal article" date="2024" name="Plant">
        <title>Genomic evolution and insights into agronomic trait innovations of Sesamum species.</title>
        <authorList>
            <person name="Miao H."/>
            <person name="Wang L."/>
            <person name="Qu L."/>
            <person name="Liu H."/>
            <person name="Sun Y."/>
            <person name="Le M."/>
            <person name="Wang Q."/>
            <person name="Wei S."/>
            <person name="Zheng Y."/>
            <person name="Lin W."/>
            <person name="Duan Y."/>
            <person name="Cao H."/>
            <person name="Xiong S."/>
            <person name="Wang X."/>
            <person name="Wei L."/>
            <person name="Li C."/>
            <person name="Ma Q."/>
            <person name="Ju M."/>
            <person name="Zhao R."/>
            <person name="Li G."/>
            <person name="Mu C."/>
            <person name="Tian Q."/>
            <person name="Mei H."/>
            <person name="Zhang T."/>
            <person name="Gao T."/>
            <person name="Zhang H."/>
        </authorList>
    </citation>
    <scope>NUCLEOTIDE SEQUENCE</scope>
    <source>
        <strain evidence="9">K16</strain>
    </source>
</reference>
<evidence type="ECO:0000256" key="2">
    <source>
        <dbReference type="ARBA" id="ARBA00008127"/>
    </source>
</evidence>
<evidence type="ECO:0000256" key="6">
    <source>
        <dbReference type="ARBA" id="ARBA00023157"/>
    </source>
</evidence>
<feature type="region of interest" description="Disordered" evidence="8">
    <location>
        <begin position="81"/>
        <end position="111"/>
    </location>
</feature>
<comment type="caution">
    <text evidence="9">The sequence shown here is derived from an EMBL/GenBank/DDBJ whole genome shotgun (WGS) entry which is preliminary data.</text>
</comment>
<dbReference type="InterPro" id="IPR039455">
    <property type="entry name" value="EPFL"/>
</dbReference>
<comment type="subcellular location">
    <subcellularLocation>
        <location evidence="1 7">Secreted</location>
    </subcellularLocation>
</comment>
<dbReference type="EMBL" id="JACGWL010000010">
    <property type="protein sequence ID" value="KAK4393512.1"/>
    <property type="molecule type" value="Genomic_DNA"/>
</dbReference>
<evidence type="ECO:0000256" key="8">
    <source>
        <dbReference type="SAM" id="MobiDB-lite"/>
    </source>
</evidence>
<evidence type="ECO:0000313" key="9">
    <source>
        <dbReference type="EMBL" id="KAK4393512.1"/>
    </source>
</evidence>
<dbReference type="GO" id="GO:0005576">
    <property type="term" value="C:extracellular region"/>
    <property type="evidence" value="ECO:0007669"/>
    <property type="project" value="UniProtKB-SubCell"/>
</dbReference>
<feature type="signal peptide" evidence="7">
    <location>
        <begin position="1"/>
        <end position="20"/>
    </location>
</feature>
<comment type="function">
    <text evidence="7">Controls stomatal patterning.</text>
</comment>
<keyword evidence="10" id="KW-1185">Reference proteome</keyword>
<keyword evidence="3 7" id="KW-0217">Developmental protein</keyword>
<evidence type="ECO:0000256" key="7">
    <source>
        <dbReference type="RuleBase" id="RU367102"/>
    </source>
</evidence>
<proteinExistence type="inferred from homology"/>
<dbReference type="PANTHER" id="PTHR33109">
    <property type="entry name" value="EPIDERMAL PATTERNING FACTOR-LIKE PROTEIN 4"/>
    <property type="match status" value="1"/>
</dbReference>
<gene>
    <name evidence="9" type="ORF">Sango_1822000</name>
</gene>
<sequence length="152" mass="16735">MVCCHRFAVSVLVLVISTSSQFRLFGIAEGREMVQTAENFQTGEEDKKTMWRAQIGSRPPQCERRCSSCAHCEAIQVPTNPQTRSAIENSASGSSATDARGDDHSNYKPMSWKSRVGNQSCAAVVSGVLRYCSRDSDAYNAVTHIKGEIRIE</sequence>
<name>A0AAE2BPZ0_9LAMI</name>
<keyword evidence="6" id="KW-1015">Disulfide bond</keyword>
<evidence type="ECO:0000256" key="1">
    <source>
        <dbReference type="ARBA" id="ARBA00004613"/>
    </source>
</evidence>
<comment type="similarity">
    <text evidence="2 7">Belongs to the plant cysteine rich small secretory peptide family. Epidermal patterning factor subfamily.</text>
</comment>
<organism evidence="9 10">
    <name type="scientific">Sesamum angolense</name>
    <dbReference type="NCBI Taxonomy" id="2727404"/>
    <lineage>
        <taxon>Eukaryota</taxon>
        <taxon>Viridiplantae</taxon>
        <taxon>Streptophyta</taxon>
        <taxon>Embryophyta</taxon>
        <taxon>Tracheophyta</taxon>
        <taxon>Spermatophyta</taxon>
        <taxon>Magnoliopsida</taxon>
        <taxon>eudicotyledons</taxon>
        <taxon>Gunneridae</taxon>
        <taxon>Pentapetalae</taxon>
        <taxon>asterids</taxon>
        <taxon>lamiids</taxon>
        <taxon>Lamiales</taxon>
        <taxon>Pedaliaceae</taxon>
        <taxon>Sesamum</taxon>
    </lineage>
</organism>
<dbReference type="AlphaFoldDB" id="A0AAE2BPZ0"/>
<dbReference type="Proteomes" id="UP001289374">
    <property type="component" value="Unassembled WGS sequence"/>
</dbReference>
<keyword evidence="5 7" id="KW-0732">Signal</keyword>
<feature type="compositionally biased region" description="Polar residues" evidence="8">
    <location>
        <begin position="81"/>
        <end position="97"/>
    </location>
</feature>
<evidence type="ECO:0000256" key="4">
    <source>
        <dbReference type="ARBA" id="ARBA00022525"/>
    </source>
</evidence>
<protein>
    <recommendedName>
        <fullName evidence="7">Epidermal patterning factor-like protein</fullName>
    </recommendedName>
</protein>
<dbReference type="Pfam" id="PF17181">
    <property type="entry name" value="EPF"/>
    <property type="match status" value="1"/>
</dbReference>
<dbReference type="PANTHER" id="PTHR33109:SF7">
    <property type="entry name" value="EPIDERMAL PATTERNING FACTOR-LIKE PROTEIN 2"/>
    <property type="match status" value="1"/>
</dbReference>